<reference evidence="11 12" key="1">
    <citation type="submission" date="2016-04" db="EMBL/GenBank/DDBJ databases">
        <title>The genome of Intoshia linei affirms orthonectids as highly simplified spiralians.</title>
        <authorList>
            <person name="Mikhailov K.V."/>
            <person name="Slusarev G.S."/>
            <person name="Nikitin M.A."/>
            <person name="Logacheva M.D."/>
            <person name="Penin A."/>
            <person name="Aleoshin V."/>
            <person name="Panchin Y.V."/>
        </authorList>
    </citation>
    <scope>NUCLEOTIDE SEQUENCE [LARGE SCALE GENOMIC DNA]</scope>
    <source>
        <strain evidence="11">Intl2013</strain>
        <tissue evidence="11">Whole animal</tissue>
    </source>
</reference>
<evidence type="ECO:0000256" key="7">
    <source>
        <dbReference type="ARBA" id="ARBA00031739"/>
    </source>
</evidence>
<dbReference type="GO" id="GO:0000398">
    <property type="term" value="P:mRNA splicing, via spliceosome"/>
    <property type="evidence" value="ECO:0007669"/>
    <property type="project" value="TreeGrafter"/>
</dbReference>
<dbReference type="FunFam" id="3.30.70.330:FF:000132">
    <property type="entry name" value="Small nuclear ribonucleoprotein U11/U12 subunit 35"/>
    <property type="match status" value="1"/>
</dbReference>
<feature type="compositionally biased region" description="Basic residues" evidence="9">
    <location>
        <begin position="233"/>
        <end position="243"/>
    </location>
</feature>
<evidence type="ECO:0000256" key="8">
    <source>
        <dbReference type="PROSITE-ProRule" id="PRU00176"/>
    </source>
</evidence>
<dbReference type="Pfam" id="PF00076">
    <property type="entry name" value="RRM_1"/>
    <property type="match status" value="1"/>
</dbReference>
<dbReference type="GO" id="GO:0071004">
    <property type="term" value="C:U2-type prespliceosome"/>
    <property type="evidence" value="ECO:0007669"/>
    <property type="project" value="TreeGrafter"/>
</dbReference>
<keyword evidence="4 8" id="KW-0694">RNA-binding</keyword>
<evidence type="ECO:0000313" key="11">
    <source>
        <dbReference type="EMBL" id="OAF69911.1"/>
    </source>
</evidence>
<dbReference type="CDD" id="cd12236">
    <property type="entry name" value="RRM_snRNP70"/>
    <property type="match status" value="1"/>
</dbReference>
<dbReference type="Proteomes" id="UP000078046">
    <property type="component" value="Unassembled WGS sequence"/>
</dbReference>
<dbReference type="SUPFAM" id="SSF54928">
    <property type="entry name" value="RNA-binding domain, RBD"/>
    <property type="match status" value="1"/>
</dbReference>
<dbReference type="GO" id="GO:0005685">
    <property type="term" value="C:U1 snRNP"/>
    <property type="evidence" value="ECO:0007669"/>
    <property type="project" value="TreeGrafter"/>
</dbReference>
<dbReference type="InterPro" id="IPR034143">
    <property type="entry name" value="snRNP70_RRM"/>
</dbReference>
<evidence type="ECO:0000256" key="3">
    <source>
        <dbReference type="ARBA" id="ARBA00021080"/>
    </source>
</evidence>
<dbReference type="Gene3D" id="3.30.70.330">
    <property type="match status" value="1"/>
</dbReference>
<dbReference type="PROSITE" id="PS50102">
    <property type="entry name" value="RRM"/>
    <property type="match status" value="1"/>
</dbReference>
<gene>
    <name evidence="11" type="ORF">A3Q56_02274</name>
</gene>
<dbReference type="PANTHER" id="PTHR13952:SF5">
    <property type="entry name" value="U1 SMALL NUCLEAR RIBONUCLEOPROTEIN 70 KDA"/>
    <property type="match status" value="1"/>
</dbReference>
<evidence type="ECO:0000256" key="5">
    <source>
        <dbReference type="ARBA" id="ARBA00023242"/>
    </source>
</evidence>
<dbReference type="GO" id="GO:0071011">
    <property type="term" value="C:precatalytic spliceosome"/>
    <property type="evidence" value="ECO:0007669"/>
    <property type="project" value="TreeGrafter"/>
</dbReference>
<evidence type="ECO:0000256" key="6">
    <source>
        <dbReference type="ARBA" id="ARBA00023274"/>
    </source>
</evidence>
<sequence length="243" mass="28664">MTAYLPPNLLQLFAPDNPIPYLTPSHLLPSEKRPVFYNGVSQLLSNFEDPADTPPAKPFETRKQRNSRIKKERMKKHADDLEKAALMWNPKEMSNASKDPYKTLFVARLSYKLKESDIKHEFEAYGKIKRIRLIKTLENKPRGYCFIEYERERDMKNAYKRADGKKINGRRILVDYERGRTVKGWRPRRLGGGLGGESRISRTKKGRSVSMDSDRDSYRRNKSPKRNRENKSRSRSRHRHRRN</sequence>
<keyword evidence="5" id="KW-0539">Nucleus</keyword>
<dbReference type="GO" id="GO:0003729">
    <property type="term" value="F:mRNA binding"/>
    <property type="evidence" value="ECO:0007669"/>
    <property type="project" value="TreeGrafter"/>
</dbReference>
<name>A0A177B8L7_9BILA</name>
<comment type="caution">
    <text evidence="11">The sequence shown here is derived from an EMBL/GenBank/DDBJ whole genome shotgun (WGS) entry which is preliminary data.</text>
</comment>
<dbReference type="InterPro" id="IPR035979">
    <property type="entry name" value="RBD_domain_sf"/>
</dbReference>
<organism evidence="11 12">
    <name type="scientific">Intoshia linei</name>
    <dbReference type="NCBI Taxonomy" id="1819745"/>
    <lineage>
        <taxon>Eukaryota</taxon>
        <taxon>Metazoa</taxon>
        <taxon>Spiralia</taxon>
        <taxon>Lophotrochozoa</taxon>
        <taxon>Mesozoa</taxon>
        <taxon>Orthonectida</taxon>
        <taxon>Rhopaluridae</taxon>
        <taxon>Intoshia</taxon>
    </lineage>
</organism>
<evidence type="ECO:0000259" key="10">
    <source>
        <dbReference type="PROSITE" id="PS50102"/>
    </source>
</evidence>
<evidence type="ECO:0000313" key="12">
    <source>
        <dbReference type="Proteomes" id="UP000078046"/>
    </source>
</evidence>
<dbReference type="InterPro" id="IPR051183">
    <property type="entry name" value="U1_U11-U12_snRNP_70-35kDa"/>
</dbReference>
<dbReference type="OrthoDB" id="272703at2759"/>
<dbReference type="AlphaFoldDB" id="A0A177B8L7"/>
<dbReference type="InterPro" id="IPR012677">
    <property type="entry name" value="Nucleotide-bd_a/b_plait_sf"/>
</dbReference>
<feature type="domain" description="RRM" evidence="10">
    <location>
        <begin position="102"/>
        <end position="179"/>
    </location>
</feature>
<protein>
    <recommendedName>
        <fullName evidence="2">U1 small nuclear ribonucleoprotein 70 kDa</fullName>
    </recommendedName>
    <alternativeName>
        <fullName evidence="7">U1 snRNP-binding protein homolog</fullName>
    </alternativeName>
    <alternativeName>
        <fullName evidence="3">U11/U12 small nuclear ribonucleoprotein 35 kDa protein</fullName>
    </alternativeName>
</protein>
<dbReference type="SMART" id="SM00360">
    <property type="entry name" value="RRM"/>
    <property type="match status" value="1"/>
</dbReference>
<accession>A0A177B8L7</accession>
<dbReference type="InterPro" id="IPR022023">
    <property type="entry name" value="U1snRNP70_N"/>
</dbReference>
<keyword evidence="6" id="KW-0687">Ribonucleoprotein</keyword>
<evidence type="ECO:0000256" key="9">
    <source>
        <dbReference type="SAM" id="MobiDB-lite"/>
    </source>
</evidence>
<dbReference type="PANTHER" id="PTHR13952">
    <property type="entry name" value="U1 SMALL NUCLEAR RIBONUCLEOPROTEIN 70 KD"/>
    <property type="match status" value="1"/>
</dbReference>
<dbReference type="InterPro" id="IPR000504">
    <property type="entry name" value="RRM_dom"/>
</dbReference>
<feature type="region of interest" description="Disordered" evidence="9">
    <location>
        <begin position="47"/>
        <end position="71"/>
    </location>
</feature>
<evidence type="ECO:0000256" key="2">
    <source>
        <dbReference type="ARBA" id="ARBA00016996"/>
    </source>
</evidence>
<feature type="region of interest" description="Disordered" evidence="9">
    <location>
        <begin position="185"/>
        <end position="243"/>
    </location>
</feature>
<evidence type="ECO:0000256" key="1">
    <source>
        <dbReference type="ARBA" id="ARBA00004123"/>
    </source>
</evidence>
<comment type="subcellular location">
    <subcellularLocation>
        <location evidence="1">Nucleus</location>
    </subcellularLocation>
</comment>
<dbReference type="GO" id="GO:0030619">
    <property type="term" value="F:U1 snRNA binding"/>
    <property type="evidence" value="ECO:0007669"/>
    <property type="project" value="InterPro"/>
</dbReference>
<dbReference type="EMBL" id="LWCA01000212">
    <property type="protein sequence ID" value="OAF69911.1"/>
    <property type="molecule type" value="Genomic_DNA"/>
</dbReference>
<evidence type="ECO:0000256" key="4">
    <source>
        <dbReference type="ARBA" id="ARBA00022884"/>
    </source>
</evidence>
<keyword evidence="12" id="KW-1185">Reference proteome</keyword>
<dbReference type="Pfam" id="PF12220">
    <property type="entry name" value="U1snRNP70_N"/>
    <property type="match status" value="1"/>
</dbReference>
<proteinExistence type="predicted"/>